<organism evidence="7 8">
    <name type="scientific">Chiloscyllium punctatum</name>
    <name type="common">Brownbanded bambooshark</name>
    <name type="synonym">Hemiscyllium punctatum</name>
    <dbReference type="NCBI Taxonomy" id="137246"/>
    <lineage>
        <taxon>Eukaryota</taxon>
        <taxon>Metazoa</taxon>
        <taxon>Chordata</taxon>
        <taxon>Craniata</taxon>
        <taxon>Vertebrata</taxon>
        <taxon>Chondrichthyes</taxon>
        <taxon>Elasmobranchii</taxon>
        <taxon>Galeomorphii</taxon>
        <taxon>Galeoidea</taxon>
        <taxon>Orectolobiformes</taxon>
        <taxon>Hemiscylliidae</taxon>
        <taxon>Chiloscyllium</taxon>
    </lineage>
</organism>
<sequence length="357" mass="40717">MAVLRVSFTKSRRNKLAQVLWILNWVSVVMGLLLIILGAFLKMEIGKHSEVMVSQGADSIPHMLLAVGAIACGINFLGSKICHDCSDSQRFTRWRLAMLPYVVCTFFFTFCILAGALVCYTMKSSLEESLHLGLKRAMSFYKDTDTPGLCFMKKTMDELQFKFHCCGNNGFRDWFEIQWISTRYLNLNSKDVQNRLKSNIDGKYLLDAIPFSCCNYNSPRPCIQHQLTNNSAHYNYDYLTEELNHWTTGCRQALLDHYVQIMQSIGLSVLIIWLFEISVLTGVRYLQTAMENVVLQGDPECESEGWLLENNFVEKAKTNLNIIKTLRKVNQISTISGMENPNLDVRTAAYGPDNVLH</sequence>
<evidence type="ECO:0000256" key="2">
    <source>
        <dbReference type="ARBA" id="ARBA00010674"/>
    </source>
</evidence>
<dbReference type="Gene3D" id="1.10.1450.10">
    <property type="entry name" value="Tetraspanin"/>
    <property type="match status" value="1"/>
</dbReference>
<dbReference type="Proteomes" id="UP000287033">
    <property type="component" value="Unassembled WGS sequence"/>
</dbReference>
<keyword evidence="3 6" id="KW-0812">Transmembrane</keyword>
<dbReference type="PANTHER" id="PTHR19282">
    <property type="entry name" value="TETRASPANIN"/>
    <property type="match status" value="1"/>
</dbReference>
<dbReference type="GO" id="GO:0005886">
    <property type="term" value="C:plasma membrane"/>
    <property type="evidence" value="ECO:0007669"/>
    <property type="project" value="TreeGrafter"/>
</dbReference>
<dbReference type="OMA" id="LQIGFRC"/>
<evidence type="ECO:0000256" key="1">
    <source>
        <dbReference type="ARBA" id="ARBA00004141"/>
    </source>
</evidence>
<dbReference type="GO" id="GO:0007601">
    <property type="term" value="P:visual perception"/>
    <property type="evidence" value="ECO:0007669"/>
    <property type="project" value="InterPro"/>
</dbReference>
<dbReference type="OrthoDB" id="9836210at2759"/>
<comment type="subcellular location">
    <subcellularLocation>
        <location evidence="1">Membrane</location>
        <topology evidence="1">Multi-pass membrane protein</topology>
    </subcellularLocation>
</comment>
<dbReference type="InterPro" id="IPR042026">
    <property type="entry name" value="Peripherin_LEL"/>
</dbReference>
<evidence type="ECO:0000256" key="3">
    <source>
        <dbReference type="ARBA" id="ARBA00022692"/>
    </source>
</evidence>
<dbReference type="PRINTS" id="PR00218">
    <property type="entry name" value="PERIPHERNRDS"/>
</dbReference>
<feature type="transmembrane region" description="Helical" evidence="6">
    <location>
        <begin position="265"/>
        <end position="286"/>
    </location>
</feature>
<dbReference type="EMBL" id="BEZZ01000713">
    <property type="protein sequence ID" value="GCC35537.1"/>
    <property type="molecule type" value="Genomic_DNA"/>
</dbReference>
<evidence type="ECO:0000313" key="7">
    <source>
        <dbReference type="EMBL" id="GCC35537.1"/>
    </source>
</evidence>
<feature type="transmembrane region" description="Helical" evidence="6">
    <location>
        <begin position="20"/>
        <end position="40"/>
    </location>
</feature>
<evidence type="ECO:0000256" key="5">
    <source>
        <dbReference type="ARBA" id="ARBA00023136"/>
    </source>
</evidence>
<dbReference type="InterPro" id="IPR018499">
    <property type="entry name" value="Tetraspanin/Peripherin"/>
</dbReference>
<keyword evidence="4 6" id="KW-1133">Transmembrane helix</keyword>
<dbReference type="InterPro" id="IPR008952">
    <property type="entry name" value="Tetraspanin_EC2_sf"/>
</dbReference>
<feature type="transmembrane region" description="Helical" evidence="6">
    <location>
        <begin position="60"/>
        <end position="78"/>
    </location>
</feature>
<evidence type="ECO:0000313" key="8">
    <source>
        <dbReference type="Proteomes" id="UP000287033"/>
    </source>
</evidence>
<dbReference type="Pfam" id="PF00335">
    <property type="entry name" value="Tetraspanin"/>
    <property type="match status" value="1"/>
</dbReference>
<gene>
    <name evidence="7" type="ORF">chiPu_0014022</name>
</gene>
<feature type="transmembrane region" description="Helical" evidence="6">
    <location>
        <begin position="99"/>
        <end position="123"/>
    </location>
</feature>
<name>A0A401SYQ8_CHIPU</name>
<dbReference type="CDD" id="cd03162">
    <property type="entry name" value="peripherin_like_LEL"/>
    <property type="match status" value="1"/>
</dbReference>
<reference evidence="7 8" key="1">
    <citation type="journal article" date="2018" name="Nat. Ecol. Evol.">
        <title>Shark genomes provide insights into elasmobranch evolution and the origin of vertebrates.</title>
        <authorList>
            <person name="Hara Y"/>
            <person name="Yamaguchi K"/>
            <person name="Onimaru K"/>
            <person name="Kadota M"/>
            <person name="Koyanagi M"/>
            <person name="Keeley SD"/>
            <person name="Tatsumi K"/>
            <person name="Tanaka K"/>
            <person name="Motone F"/>
            <person name="Kageyama Y"/>
            <person name="Nozu R"/>
            <person name="Adachi N"/>
            <person name="Nishimura O"/>
            <person name="Nakagawa R"/>
            <person name="Tanegashima C"/>
            <person name="Kiyatake I"/>
            <person name="Matsumoto R"/>
            <person name="Murakumo K"/>
            <person name="Nishida K"/>
            <person name="Terakita A"/>
            <person name="Kuratani S"/>
            <person name="Sato K"/>
            <person name="Hyodo S Kuraku.S."/>
        </authorList>
    </citation>
    <scope>NUCLEOTIDE SEQUENCE [LARGE SCALE GENOMIC DNA]</scope>
</reference>
<dbReference type="STRING" id="137246.A0A401SYQ8"/>
<evidence type="ECO:0000256" key="6">
    <source>
        <dbReference type="SAM" id="Phobius"/>
    </source>
</evidence>
<dbReference type="InterPro" id="IPR000830">
    <property type="entry name" value="Peripherin/rom-1"/>
</dbReference>
<dbReference type="AlphaFoldDB" id="A0A401SYQ8"/>
<dbReference type="FunFam" id="1.10.1450.10:FF:000002">
    <property type="entry name" value="Retinal outer segment membrane protein 1"/>
    <property type="match status" value="1"/>
</dbReference>
<keyword evidence="8" id="KW-1185">Reference proteome</keyword>
<keyword evidence="5 6" id="KW-0472">Membrane</keyword>
<dbReference type="PANTHER" id="PTHR19282:SF184">
    <property type="entry name" value="PERIPHERIN 2 LIKE-RELATED"/>
    <property type="match status" value="1"/>
</dbReference>
<comment type="similarity">
    <text evidence="2">Belongs to the PRPH2/ROM1 family.</text>
</comment>
<evidence type="ECO:0000256" key="4">
    <source>
        <dbReference type="ARBA" id="ARBA00022989"/>
    </source>
</evidence>
<proteinExistence type="inferred from homology"/>
<accession>A0A401SYQ8</accession>
<protein>
    <submittedName>
        <fullName evidence="7">Uncharacterized protein</fullName>
    </submittedName>
</protein>
<comment type="caution">
    <text evidence="7">The sequence shown here is derived from an EMBL/GenBank/DDBJ whole genome shotgun (WGS) entry which is preliminary data.</text>
</comment>
<dbReference type="SUPFAM" id="SSF48652">
    <property type="entry name" value="Tetraspanin"/>
    <property type="match status" value="1"/>
</dbReference>